<feature type="compositionally biased region" description="Basic and acidic residues" evidence="1">
    <location>
        <begin position="148"/>
        <end position="169"/>
    </location>
</feature>
<accession>A0A183FHD3</accession>
<organism evidence="3 4">
    <name type="scientific">Heligmosomoides polygyrus</name>
    <name type="common">Parasitic roundworm</name>
    <dbReference type="NCBI Taxonomy" id="6339"/>
    <lineage>
        <taxon>Eukaryota</taxon>
        <taxon>Metazoa</taxon>
        <taxon>Ecdysozoa</taxon>
        <taxon>Nematoda</taxon>
        <taxon>Chromadorea</taxon>
        <taxon>Rhabditida</taxon>
        <taxon>Rhabditina</taxon>
        <taxon>Rhabditomorpha</taxon>
        <taxon>Strongyloidea</taxon>
        <taxon>Heligmosomidae</taxon>
        <taxon>Heligmosomoides</taxon>
    </lineage>
</organism>
<dbReference type="EMBL" id="UZAH01025611">
    <property type="protein sequence ID" value="VDO67227.1"/>
    <property type="molecule type" value="Genomic_DNA"/>
</dbReference>
<proteinExistence type="predicted"/>
<gene>
    <name evidence="2" type="ORF">HPBE_LOCUS6167</name>
</gene>
<evidence type="ECO:0000313" key="3">
    <source>
        <dbReference type="Proteomes" id="UP000050761"/>
    </source>
</evidence>
<dbReference type="Proteomes" id="UP000050761">
    <property type="component" value="Unassembled WGS sequence"/>
</dbReference>
<reference evidence="2 3" key="1">
    <citation type="submission" date="2018-11" db="EMBL/GenBank/DDBJ databases">
        <authorList>
            <consortium name="Pathogen Informatics"/>
        </authorList>
    </citation>
    <scope>NUCLEOTIDE SEQUENCE [LARGE SCALE GENOMIC DNA]</scope>
</reference>
<name>A0A183FHD3_HELPZ</name>
<dbReference type="WBParaSite" id="HPBE_0000616601-mRNA-1">
    <property type="protein sequence ID" value="HPBE_0000616601-mRNA-1"/>
    <property type="gene ID" value="HPBE_0000616601"/>
</dbReference>
<protein>
    <submittedName>
        <fullName evidence="4">SAM-dependent MTase TRM10-type domain-containing protein</fullName>
    </submittedName>
</protein>
<accession>A0A3P7Y3B0</accession>
<evidence type="ECO:0000313" key="2">
    <source>
        <dbReference type="EMBL" id="VDO67227.1"/>
    </source>
</evidence>
<dbReference type="OrthoDB" id="5907747at2759"/>
<sequence>MAYQLNKIPISSAMVWVWPEWMPKQEHMGVCMQAIERHLQCGGTLVCIPAPLEKAREEHWEQMRLVCLELVQMLTGPKRGFDARVIDHYGPLAESVPKFHPVLSLGVSPCKGEDRLHGWQIMVFLEQLRDAASNTLRLLKFTLKPKKPKDDKGKDATRPHSNDDAEPTAKKKKKLPKRPDVMYLRDPKKEREEQAPKMRQKGRGPYKSHQEMTRSRSGV</sequence>
<feature type="compositionally biased region" description="Basic and acidic residues" evidence="1">
    <location>
        <begin position="208"/>
        <end position="219"/>
    </location>
</feature>
<evidence type="ECO:0000313" key="4">
    <source>
        <dbReference type="WBParaSite" id="HPBE_0000616601-mRNA-1"/>
    </source>
</evidence>
<reference evidence="4" key="2">
    <citation type="submission" date="2019-09" db="UniProtKB">
        <authorList>
            <consortium name="WormBaseParasite"/>
        </authorList>
    </citation>
    <scope>IDENTIFICATION</scope>
</reference>
<feature type="region of interest" description="Disordered" evidence="1">
    <location>
        <begin position="145"/>
        <end position="219"/>
    </location>
</feature>
<evidence type="ECO:0000256" key="1">
    <source>
        <dbReference type="SAM" id="MobiDB-lite"/>
    </source>
</evidence>
<keyword evidence="3" id="KW-1185">Reference proteome</keyword>
<dbReference type="AlphaFoldDB" id="A0A183FHD3"/>
<feature type="compositionally biased region" description="Basic and acidic residues" evidence="1">
    <location>
        <begin position="177"/>
        <end position="196"/>
    </location>
</feature>